<evidence type="ECO:0000313" key="2">
    <source>
        <dbReference type="EMBL" id="MPN34799.1"/>
    </source>
</evidence>
<dbReference type="Pfam" id="PF03816">
    <property type="entry name" value="LytR_cpsA_psr"/>
    <property type="match status" value="1"/>
</dbReference>
<feature type="domain" description="Cell envelope-related transcriptional attenuator" evidence="1">
    <location>
        <begin position="4"/>
        <end position="42"/>
    </location>
</feature>
<dbReference type="PANTHER" id="PTHR33392:SF6">
    <property type="entry name" value="POLYISOPRENYL-TEICHOIC ACID--PEPTIDOGLYCAN TEICHOIC ACID TRANSFERASE TAGU"/>
    <property type="match status" value="1"/>
</dbReference>
<comment type="caution">
    <text evidence="2">The sequence shown here is derived from an EMBL/GenBank/DDBJ whole genome shotgun (WGS) entry which is preliminary data.</text>
</comment>
<dbReference type="EMBL" id="VSSQ01088029">
    <property type="protein sequence ID" value="MPN34799.1"/>
    <property type="molecule type" value="Genomic_DNA"/>
</dbReference>
<sequence>MTLLNGDKAEQFVRYRWDYVEGDLGRVDAQRIFLSSFVKKMLSVQTALKLPQLLQEAYKYMTTDLNLSDCAYFAKNAVKLDLDKIRLYIACGTAYKAQSGAWHYSLYSKENLAIVNKAFNCTTRNIAAKNMSLDEVYRDDYGRNDTDGISIESFLKAPIIPPMVKKTGDSD</sequence>
<protein>
    <submittedName>
        <fullName evidence="2">Transcriptional regulator LytR</fullName>
    </submittedName>
</protein>
<accession>A0A645H9L6</accession>
<dbReference type="AlphaFoldDB" id="A0A645H9L6"/>
<name>A0A645H9L6_9ZZZZ</name>
<dbReference type="PANTHER" id="PTHR33392">
    <property type="entry name" value="POLYISOPRENYL-TEICHOIC ACID--PEPTIDOGLYCAN TEICHOIC ACID TRANSFERASE TAGU"/>
    <property type="match status" value="1"/>
</dbReference>
<reference evidence="2" key="1">
    <citation type="submission" date="2019-08" db="EMBL/GenBank/DDBJ databases">
        <authorList>
            <person name="Kucharzyk K."/>
            <person name="Murdoch R.W."/>
            <person name="Higgins S."/>
            <person name="Loffler F."/>
        </authorList>
    </citation>
    <scope>NUCLEOTIDE SEQUENCE</scope>
</reference>
<evidence type="ECO:0000259" key="1">
    <source>
        <dbReference type="Pfam" id="PF03816"/>
    </source>
</evidence>
<dbReference type="InterPro" id="IPR050922">
    <property type="entry name" value="LytR/CpsA/Psr_CW_biosynth"/>
</dbReference>
<dbReference type="InterPro" id="IPR004474">
    <property type="entry name" value="LytR_CpsA_psr"/>
</dbReference>
<organism evidence="2">
    <name type="scientific">bioreactor metagenome</name>
    <dbReference type="NCBI Taxonomy" id="1076179"/>
    <lineage>
        <taxon>unclassified sequences</taxon>
        <taxon>metagenomes</taxon>
        <taxon>ecological metagenomes</taxon>
    </lineage>
</organism>
<dbReference type="Gene3D" id="3.40.630.190">
    <property type="entry name" value="LCP protein"/>
    <property type="match status" value="1"/>
</dbReference>
<gene>
    <name evidence="2" type="primary">lytR_63</name>
    <name evidence="2" type="ORF">SDC9_182293</name>
</gene>
<proteinExistence type="predicted"/>